<dbReference type="InterPro" id="IPR007867">
    <property type="entry name" value="GMC_OxRtase_C"/>
</dbReference>
<comment type="similarity">
    <text evidence="2">Belongs to the GMC oxidoreductase family.</text>
</comment>
<dbReference type="EMBL" id="AP018907">
    <property type="protein sequence ID" value="BBF93003.1"/>
    <property type="molecule type" value="Genomic_DNA"/>
</dbReference>
<keyword evidence="4 5" id="KW-0274">FAD</keyword>
<dbReference type="PANTHER" id="PTHR11552:SF147">
    <property type="entry name" value="CHOLINE DEHYDROGENASE, MITOCHONDRIAL"/>
    <property type="match status" value="1"/>
</dbReference>
<proteinExistence type="inferred from homology"/>
<keyword evidence="3" id="KW-0285">Flavoprotein</keyword>
<dbReference type="KEGG" id="blag:BLTE_16880"/>
<dbReference type="PIRSF" id="PIRSF000137">
    <property type="entry name" value="Alcohol_oxidase"/>
    <property type="match status" value="1"/>
</dbReference>
<dbReference type="PANTHER" id="PTHR11552">
    <property type="entry name" value="GLUCOSE-METHANOL-CHOLINE GMC OXIDOREDUCTASE"/>
    <property type="match status" value="1"/>
</dbReference>
<dbReference type="OrthoDB" id="9785276at2"/>
<evidence type="ECO:0000313" key="8">
    <source>
        <dbReference type="Proteomes" id="UP000266934"/>
    </source>
</evidence>
<dbReference type="PROSITE" id="PS00624">
    <property type="entry name" value="GMC_OXRED_2"/>
    <property type="match status" value="1"/>
</dbReference>
<evidence type="ECO:0000256" key="5">
    <source>
        <dbReference type="PIRSR" id="PIRSR000137-2"/>
    </source>
</evidence>
<dbReference type="Pfam" id="PF00732">
    <property type="entry name" value="GMC_oxred_N"/>
    <property type="match status" value="1"/>
</dbReference>
<dbReference type="Proteomes" id="UP000266934">
    <property type="component" value="Chromosome"/>
</dbReference>
<sequence length="554" mass="59063">MSSPIPDADFIIVGGGSAGCVLADRLSADGRHRVVLVEAGGAGRHPSFHIPVGYVWNRTHPRGNWLYRTEPEPGTNNRELTYPRGKVLGGCSAINGLLYIRGQAEDYDHWRDLGNPGWGWDDLLRCFIRAEDQARGADAFHGVGGPLAVGDLSEINPMSKALVEAAGQWGLAFNDDFNGARQDGVGYFQMTVRGGRRYSTAVAYLNRARRRRNLRIITRAHVTGLVWQGRRVVGVRYLKNGRDAELRAAREVIISAGAVASPQILQLSGIGPGAALATHGIPVAADLPGVGANLQDHFIVDLKYRVRNAVTVNEQTRGLRLVSEVAKYLLQRKGLLTLSAAQVSLFVASGEDGPRPDIQYHYMPATLDTHTNALEHSPGVTLGPCQLRPESRGTIALASPDPLHPPAIRPNYLATERDRRIVVRALEIGRAIATQPALAKYVVAELAPGPDAVTSDDLLAYARAAGRTLYHPVGTCRMGSGADAVVDARLRVHGVGGLRVVDASIMPTLVSGNTNAPVIAIAERAADLILADAAATRTAAAPSPGSKPATSGYA</sequence>
<organism evidence="7 8">
    <name type="scientific">Blastochloris tepida</name>
    <dbReference type="NCBI Taxonomy" id="2233851"/>
    <lineage>
        <taxon>Bacteria</taxon>
        <taxon>Pseudomonadati</taxon>
        <taxon>Pseudomonadota</taxon>
        <taxon>Alphaproteobacteria</taxon>
        <taxon>Hyphomicrobiales</taxon>
        <taxon>Blastochloridaceae</taxon>
        <taxon>Blastochloris</taxon>
    </lineage>
</organism>
<dbReference type="GO" id="GO:0016614">
    <property type="term" value="F:oxidoreductase activity, acting on CH-OH group of donors"/>
    <property type="evidence" value="ECO:0007669"/>
    <property type="project" value="InterPro"/>
</dbReference>
<evidence type="ECO:0000313" key="7">
    <source>
        <dbReference type="EMBL" id="BBF93003.1"/>
    </source>
</evidence>
<dbReference type="InterPro" id="IPR012132">
    <property type="entry name" value="GMC_OxRdtase"/>
</dbReference>
<evidence type="ECO:0000256" key="1">
    <source>
        <dbReference type="ARBA" id="ARBA00001974"/>
    </source>
</evidence>
<evidence type="ECO:0000256" key="3">
    <source>
        <dbReference type="ARBA" id="ARBA00022630"/>
    </source>
</evidence>
<dbReference type="RefSeq" id="WP_126399290.1">
    <property type="nucleotide sequence ID" value="NZ_AP018907.1"/>
</dbReference>
<comment type="cofactor">
    <cofactor evidence="1 5">
        <name>FAD</name>
        <dbReference type="ChEBI" id="CHEBI:57692"/>
    </cofactor>
</comment>
<evidence type="ECO:0000259" key="6">
    <source>
        <dbReference type="PROSITE" id="PS00624"/>
    </source>
</evidence>
<feature type="binding site" evidence="5">
    <location>
        <position position="87"/>
    </location>
    <ligand>
        <name>FAD</name>
        <dbReference type="ChEBI" id="CHEBI:57692"/>
    </ligand>
</feature>
<dbReference type="InterPro" id="IPR036188">
    <property type="entry name" value="FAD/NAD-bd_sf"/>
</dbReference>
<dbReference type="InterPro" id="IPR000172">
    <property type="entry name" value="GMC_OxRdtase_N"/>
</dbReference>
<evidence type="ECO:0000256" key="4">
    <source>
        <dbReference type="ARBA" id="ARBA00022827"/>
    </source>
</evidence>
<feature type="binding site" evidence="5">
    <location>
        <position position="222"/>
    </location>
    <ligand>
        <name>FAD</name>
        <dbReference type="ChEBI" id="CHEBI:57692"/>
    </ligand>
</feature>
<reference evidence="7 8" key="1">
    <citation type="submission" date="2018-08" db="EMBL/GenBank/DDBJ databases">
        <title>Complete genome sequencing of Blastochloris tepida GI.</title>
        <authorList>
            <person name="Tsukatani Y."/>
            <person name="Mori H."/>
        </authorList>
    </citation>
    <scope>NUCLEOTIDE SEQUENCE [LARGE SCALE GENOMIC DNA]</scope>
    <source>
        <strain evidence="7 8">GI</strain>
    </source>
</reference>
<dbReference type="GO" id="GO:0050660">
    <property type="term" value="F:flavin adenine dinucleotide binding"/>
    <property type="evidence" value="ECO:0007669"/>
    <property type="project" value="InterPro"/>
</dbReference>
<dbReference type="AlphaFoldDB" id="A0A348G0C0"/>
<keyword evidence="8" id="KW-1185">Reference proteome</keyword>
<dbReference type="Pfam" id="PF05199">
    <property type="entry name" value="GMC_oxred_C"/>
    <property type="match status" value="1"/>
</dbReference>
<dbReference type="SUPFAM" id="SSF51905">
    <property type="entry name" value="FAD/NAD(P)-binding domain"/>
    <property type="match status" value="1"/>
</dbReference>
<name>A0A348G0C0_9HYPH</name>
<protein>
    <submittedName>
        <fullName evidence="7">Choline dehydrogenase</fullName>
    </submittedName>
</protein>
<dbReference type="Gene3D" id="3.30.560.10">
    <property type="entry name" value="Glucose Oxidase, domain 3"/>
    <property type="match status" value="1"/>
</dbReference>
<feature type="domain" description="Glucose-methanol-choline oxidoreductase N-terminal" evidence="6">
    <location>
        <begin position="257"/>
        <end position="271"/>
    </location>
</feature>
<dbReference type="SUPFAM" id="SSF54373">
    <property type="entry name" value="FAD-linked reductases, C-terminal domain"/>
    <property type="match status" value="1"/>
</dbReference>
<gene>
    <name evidence="7" type="ORF">BLTE_16880</name>
</gene>
<accession>A0A348G0C0</accession>
<dbReference type="Gene3D" id="3.50.50.60">
    <property type="entry name" value="FAD/NAD(P)-binding domain"/>
    <property type="match status" value="1"/>
</dbReference>
<evidence type="ECO:0000256" key="2">
    <source>
        <dbReference type="ARBA" id="ARBA00010790"/>
    </source>
</evidence>